<comment type="caution">
    <text evidence="1">The sequence shown here is derived from an EMBL/GenBank/DDBJ whole genome shotgun (WGS) entry which is preliminary data.</text>
</comment>
<keyword evidence="2" id="KW-1185">Reference proteome</keyword>
<proteinExistence type="predicted"/>
<dbReference type="EMBL" id="VICG01000009">
    <property type="protein sequence ID" value="KAA8568511.1"/>
    <property type="molecule type" value="Genomic_DNA"/>
</dbReference>
<gene>
    <name evidence="1" type="ORF">EYC84_007536</name>
</gene>
<evidence type="ECO:0000313" key="1">
    <source>
        <dbReference type="EMBL" id="KAA8568511.1"/>
    </source>
</evidence>
<sequence>MAVVAFRYLALQGSGSKPTTSTGIRHWGRYPEFHVHPPPISISFTLNKHQHRHLCVQLLEPFLYAL</sequence>
<dbReference type="Proteomes" id="UP000322873">
    <property type="component" value="Unassembled WGS sequence"/>
</dbReference>
<organism evidence="1 2">
    <name type="scientific">Monilinia fructicola</name>
    <name type="common">Brown rot fungus</name>
    <name type="synonym">Ciboria fructicola</name>
    <dbReference type="NCBI Taxonomy" id="38448"/>
    <lineage>
        <taxon>Eukaryota</taxon>
        <taxon>Fungi</taxon>
        <taxon>Dikarya</taxon>
        <taxon>Ascomycota</taxon>
        <taxon>Pezizomycotina</taxon>
        <taxon>Leotiomycetes</taxon>
        <taxon>Helotiales</taxon>
        <taxon>Sclerotiniaceae</taxon>
        <taxon>Monilinia</taxon>
    </lineage>
</organism>
<reference evidence="1 2" key="1">
    <citation type="submission" date="2019-06" db="EMBL/GenBank/DDBJ databases">
        <title>Genome Sequence of the Brown Rot Fungal Pathogen Monilinia fructicola.</title>
        <authorList>
            <person name="De Miccolis Angelini R.M."/>
            <person name="Landi L."/>
            <person name="Abate D."/>
            <person name="Pollastro S."/>
            <person name="Romanazzi G."/>
            <person name="Faretra F."/>
        </authorList>
    </citation>
    <scope>NUCLEOTIDE SEQUENCE [LARGE SCALE GENOMIC DNA]</scope>
    <source>
        <strain evidence="1 2">Mfrc123</strain>
    </source>
</reference>
<name>A0A5M9JGV4_MONFR</name>
<protein>
    <submittedName>
        <fullName evidence="1">Uncharacterized protein</fullName>
    </submittedName>
</protein>
<accession>A0A5M9JGV4</accession>
<dbReference type="AlphaFoldDB" id="A0A5M9JGV4"/>
<evidence type="ECO:0000313" key="2">
    <source>
        <dbReference type="Proteomes" id="UP000322873"/>
    </source>
</evidence>